<dbReference type="AlphaFoldDB" id="A0A4Y2HEZ2"/>
<dbReference type="Proteomes" id="UP000499080">
    <property type="component" value="Unassembled WGS sequence"/>
</dbReference>
<organism evidence="1 2">
    <name type="scientific">Araneus ventricosus</name>
    <name type="common">Orbweaver spider</name>
    <name type="synonym">Epeira ventricosa</name>
    <dbReference type="NCBI Taxonomy" id="182803"/>
    <lineage>
        <taxon>Eukaryota</taxon>
        <taxon>Metazoa</taxon>
        <taxon>Ecdysozoa</taxon>
        <taxon>Arthropoda</taxon>
        <taxon>Chelicerata</taxon>
        <taxon>Arachnida</taxon>
        <taxon>Araneae</taxon>
        <taxon>Araneomorphae</taxon>
        <taxon>Entelegynae</taxon>
        <taxon>Araneoidea</taxon>
        <taxon>Araneidae</taxon>
        <taxon>Araneus</taxon>
    </lineage>
</organism>
<accession>A0A4Y2HEZ2</accession>
<proteinExistence type="predicted"/>
<evidence type="ECO:0000313" key="2">
    <source>
        <dbReference type="Proteomes" id="UP000499080"/>
    </source>
</evidence>
<dbReference type="EMBL" id="BGPR01001893">
    <property type="protein sequence ID" value="GBM63855.1"/>
    <property type="molecule type" value="Genomic_DNA"/>
</dbReference>
<sequence length="93" mass="10676">MSCGLMPLGRWMYTRNRTDVTTVELLPPCRNLGCHLNDNRHDVNTRTEGRVSHFYRSFVPSSEWSQLILTPLLYPQGKREPVCLPGCFSSTYA</sequence>
<reference evidence="1 2" key="1">
    <citation type="journal article" date="2019" name="Sci. Rep.">
        <title>Orb-weaving spider Araneus ventricosus genome elucidates the spidroin gene catalogue.</title>
        <authorList>
            <person name="Kono N."/>
            <person name="Nakamura H."/>
            <person name="Ohtoshi R."/>
            <person name="Moran D.A.P."/>
            <person name="Shinohara A."/>
            <person name="Yoshida Y."/>
            <person name="Fujiwara M."/>
            <person name="Mori M."/>
            <person name="Tomita M."/>
            <person name="Arakawa K."/>
        </authorList>
    </citation>
    <scope>NUCLEOTIDE SEQUENCE [LARGE SCALE GENOMIC DNA]</scope>
</reference>
<evidence type="ECO:0000313" key="1">
    <source>
        <dbReference type="EMBL" id="GBM63855.1"/>
    </source>
</evidence>
<keyword evidence="2" id="KW-1185">Reference proteome</keyword>
<protein>
    <submittedName>
        <fullName evidence="1">Uncharacterized protein</fullName>
    </submittedName>
</protein>
<gene>
    <name evidence="1" type="ORF">AVEN_69868_1</name>
</gene>
<comment type="caution">
    <text evidence="1">The sequence shown here is derived from an EMBL/GenBank/DDBJ whole genome shotgun (WGS) entry which is preliminary data.</text>
</comment>
<name>A0A4Y2HEZ2_ARAVE</name>